<evidence type="ECO:0000313" key="2">
    <source>
        <dbReference type="EMBL" id="KKM18820.1"/>
    </source>
</evidence>
<feature type="compositionally biased region" description="Basic and acidic residues" evidence="1">
    <location>
        <begin position="167"/>
        <end position="181"/>
    </location>
</feature>
<reference evidence="2" key="1">
    <citation type="journal article" date="2015" name="Nature">
        <title>Complex archaea that bridge the gap between prokaryotes and eukaryotes.</title>
        <authorList>
            <person name="Spang A."/>
            <person name="Saw J.H."/>
            <person name="Jorgensen S.L."/>
            <person name="Zaremba-Niedzwiedzka K."/>
            <person name="Martijn J."/>
            <person name="Lind A.E."/>
            <person name="van Eijk R."/>
            <person name="Schleper C."/>
            <person name="Guy L."/>
            <person name="Ettema T.J."/>
        </authorList>
    </citation>
    <scope>NUCLEOTIDE SEQUENCE</scope>
</reference>
<gene>
    <name evidence="2" type="ORF">LCGC14_1661840</name>
</gene>
<dbReference type="EMBL" id="LAZR01014137">
    <property type="protein sequence ID" value="KKM18820.1"/>
    <property type="molecule type" value="Genomic_DNA"/>
</dbReference>
<evidence type="ECO:0000256" key="1">
    <source>
        <dbReference type="SAM" id="MobiDB-lite"/>
    </source>
</evidence>
<evidence type="ECO:0008006" key="3">
    <source>
        <dbReference type="Google" id="ProtNLM"/>
    </source>
</evidence>
<comment type="caution">
    <text evidence="2">The sequence shown here is derived from an EMBL/GenBank/DDBJ whole genome shotgun (WGS) entry which is preliminary data.</text>
</comment>
<feature type="region of interest" description="Disordered" evidence="1">
    <location>
        <begin position="146"/>
        <end position="187"/>
    </location>
</feature>
<name>A0A0F9KTW4_9ZZZZ</name>
<proteinExistence type="predicted"/>
<protein>
    <recommendedName>
        <fullName evidence="3">Arrestin-like N-terminal domain-containing protein</fullName>
    </recommendedName>
</protein>
<sequence length="187" mass="21967">MVTLSKIHCSYEIKDPKDELKPNDEIEGKFFIESKDKKDKKLKKALIKIVEIYSEKIITHREGEEIKTWKDRQKDLKKFEIVKGETLKSGEKKEYDFQIKMPGTWTNKKKNKIKDWHLALFFIQKTGMVASRGADKDAAYCVLPVEGTSRTPSFGNQELKKKKKEKKDKAKKDKDKKDKDKKDKKKK</sequence>
<accession>A0A0F9KTW4</accession>
<dbReference type="AlphaFoldDB" id="A0A0F9KTW4"/>
<organism evidence="2">
    <name type="scientific">marine sediment metagenome</name>
    <dbReference type="NCBI Taxonomy" id="412755"/>
    <lineage>
        <taxon>unclassified sequences</taxon>
        <taxon>metagenomes</taxon>
        <taxon>ecological metagenomes</taxon>
    </lineage>
</organism>